<organism evidence="1 2">
    <name type="scientific">Liparis tanakae</name>
    <name type="common">Tanaka's snailfish</name>
    <dbReference type="NCBI Taxonomy" id="230148"/>
    <lineage>
        <taxon>Eukaryota</taxon>
        <taxon>Metazoa</taxon>
        <taxon>Chordata</taxon>
        <taxon>Craniata</taxon>
        <taxon>Vertebrata</taxon>
        <taxon>Euteleostomi</taxon>
        <taxon>Actinopterygii</taxon>
        <taxon>Neopterygii</taxon>
        <taxon>Teleostei</taxon>
        <taxon>Neoteleostei</taxon>
        <taxon>Acanthomorphata</taxon>
        <taxon>Eupercaria</taxon>
        <taxon>Perciformes</taxon>
        <taxon>Cottioidei</taxon>
        <taxon>Cottales</taxon>
        <taxon>Liparidae</taxon>
        <taxon>Liparis</taxon>
    </lineage>
</organism>
<sequence>MSRKAEISGQCAEFGRALDPALNVDPFDGIAFFNVVNILEEVQVQLELAAWRKQKREPFASFLCLGVREISFKRIKYFKDSSHIQKDDYGCGLPRALVVFQQLPAFINEKGSRHTVYYSSERTDNPF</sequence>
<evidence type="ECO:0000313" key="1">
    <source>
        <dbReference type="EMBL" id="TNN35250.1"/>
    </source>
</evidence>
<keyword evidence="2" id="KW-1185">Reference proteome</keyword>
<name>A0A4Z2F2Z0_9TELE</name>
<reference evidence="1 2" key="1">
    <citation type="submission" date="2019-03" db="EMBL/GenBank/DDBJ databases">
        <title>First draft genome of Liparis tanakae, snailfish: a comprehensive survey of snailfish specific genes.</title>
        <authorList>
            <person name="Kim W."/>
            <person name="Song I."/>
            <person name="Jeong J.-H."/>
            <person name="Kim D."/>
            <person name="Kim S."/>
            <person name="Ryu S."/>
            <person name="Song J.Y."/>
            <person name="Lee S.K."/>
        </authorList>
    </citation>
    <scope>NUCLEOTIDE SEQUENCE [LARGE SCALE GENOMIC DNA]</scope>
    <source>
        <tissue evidence="1">Muscle</tissue>
    </source>
</reference>
<evidence type="ECO:0000313" key="2">
    <source>
        <dbReference type="Proteomes" id="UP000314294"/>
    </source>
</evidence>
<gene>
    <name evidence="1" type="ORF">EYF80_054588</name>
</gene>
<accession>A0A4Z2F2Z0</accession>
<comment type="caution">
    <text evidence="1">The sequence shown here is derived from an EMBL/GenBank/DDBJ whole genome shotgun (WGS) entry which is preliminary data.</text>
</comment>
<dbReference type="AlphaFoldDB" id="A0A4Z2F2Z0"/>
<proteinExistence type="predicted"/>
<dbReference type="Proteomes" id="UP000314294">
    <property type="component" value="Unassembled WGS sequence"/>
</dbReference>
<protein>
    <submittedName>
        <fullName evidence="1">Uncharacterized protein</fullName>
    </submittedName>
</protein>
<dbReference type="EMBL" id="SRLO01001804">
    <property type="protein sequence ID" value="TNN35250.1"/>
    <property type="molecule type" value="Genomic_DNA"/>
</dbReference>